<organism evidence="2 3">
    <name type="scientific">Kistimonas scapharcae</name>
    <dbReference type="NCBI Taxonomy" id="1036133"/>
    <lineage>
        <taxon>Bacteria</taxon>
        <taxon>Pseudomonadati</taxon>
        <taxon>Pseudomonadota</taxon>
        <taxon>Gammaproteobacteria</taxon>
        <taxon>Oceanospirillales</taxon>
        <taxon>Endozoicomonadaceae</taxon>
        <taxon>Kistimonas</taxon>
    </lineage>
</organism>
<sequence>MRHVVSMLLMTVLASSAIADELVVKPASTFDQLIVSVAYQGRKIHKAHIIVRSENGLTIAEGETTRDGIARLNINSGHTLNISVKTPDGQEDEQVYMHLYQ</sequence>
<protein>
    <recommendedName>
        <fullName evidence="4">Curli assembly protein CsgC</fullName>
    </recommendedName>
</protein>
<dbReference type="EMBL" id="BAABFL010000348">
    <property type="protein sequence ID" value="GAA4649995.1"/>
    <property type="molecule type" value="Genomic_DNA"/>
</dbReference>
<evidence type="ECO:0000313" key="3">
    <source>
        <dbReference type="Proteomes" id="UP001500604"/>
    </source>
</evidence>
<dbReference type="Proteomes" id="UP001500604">
    <property type="component" value="Unassembled WGS sequence"/>
</dbReference>
<accession>A0ABP8V1N3</accession>
<name>A0ABP8V1N3_9GAMM</name>
<reference evidence="3" key="1">
    <citation type="journal article" date="2019" name="Int. J. Syst. Evol. Microbiol.">
        <title>The Global Catalogue of Microorganisms (GCM) 10K type strain sequencing project: providing services to taxonomists for standard genome sequencing and annotation.</title>
        <authorList>
            <consortium name="The Broad Institute Genomics Platform"/>
            <consortium name="The Broad Institute Genome Sequencing Center for Infectious Disease"/>
            <person name="Wu L."/>
            <person name="Ma J."/>
        </authorList>
    </citation>
    <scope>NUCLEOTIDE SEQUENCE [LARGE SCALE GENOMIC DNA]</scope>
    <source>
        <strain evidence="3">JCM 17805</strain>
    </source>
</reference>
<comment type="caution">
    <text evidence="2">The sequence shown here is derived from an EMBL/GenBank/DDBJ whole genome shotgun (WGS) entry which is preliminary data.</text>
</comment>
<keyword evidence="3" id="KW-1185">Reference proteome</keyword>
<evidence type="ECO:0000256" key="1">
    <source>
        <dbReference type="SAM" id="SignalP"/>
    </source>
</evidence>
<evidence type="ECO:0000313" key="2">
    <source>
        <dbReference type="EMBL" id="GAA4649995.1"/>
    </source>
</evidence>
<dbReference type="RefSeq" id="WP_345196063.1">
    <property type="nucleotide sequence ID" value="NZ_BAABFL010000348.1"/>
</dbReference>
<keyword evidence="1" id="KW-0732">Signal</keyword>
<feature type="signal peptide" evidence="1">
    <location>
        <begin position="1"/>
        <end position="19"/>
    </location>
</feature>
<proteinExistence type="predicted"/>
<gene>
    <name evidence="2" type="ORF">GCM10023116_22780</name>
</gene>
<feature type="chain" id="PRO_5046139734" description="Curli assembly protein CsgC" evidence="1">
    <location>
        <begin position="20"/>
        <end position="101"/>
    </location>
</feature>
<evidence type="ECO:0008006" key="4">
    <source>
        <dbReference type="Google" id="ProtNLM"/>
    </source>
</evidence>